<organism evidence="1 2">
    <name type="scientific">Catharanthus roseus</name>
    <name type="common">Madagascar periwinkle</name>
    <name type="synonym">Vinca rosea</name>
    <dbReference type="NCBI Taxonomy" id="4058"/>
    <lineage>
        <taxon>Eukaryota</taxon>
        <taxon>Viridiplantae</taxon>
        <taxon>Streptophyta</taxon>
        <taxon>Embryophyta</taxon>
        <taxon>Tracheophyta</taxon>
        <taxon>Spermatophyta</taxon>
        <taxon>Magnoliopsida</taxon>
        <taxon>eudicotyledons</taxon>
        <taxon>Gunneridae</taxon>
        <taxon>Pentapetalae</taxon>
        <taxon>asterids</taxon>
        <taxon>lamiids</taxon>
        <taxon>Gentianales</taxon>
        <taxon>Apocynaceae</taxon>
        <taxon>Rauvolfioideae</taxon>
        <taxon>Vinceae</taxon>
        <taxon>Catharanthinae</taxon>
        <taxon>Catharanthus</taxon>
    </lineage>
</organism>
<proteinExistence type="predicted"/>
<accession>A0ACC0A1Q8</accession>
<evidence type="ECO:0000313" key="2">
    <source>
        <dbReference type="Proteomes" id="UP001060085"/>
    </source>
</evidence>
<sequence>MRRVHMQTGSSMPTDEQLMFEATCGSNKGHVCGFGSQSTAITIERGGGSSSLPSVPSVSSSATHNTCIDREKRLWGYIVVGTGHVRRFHDLVHLLVWCTAGFDNPDVPEPPTCPPSSSSPPLSM</sequence>
<name>A0ACC0A1Q8_CATRO</name>
<protein>
    <submittedName>
        <fullName evidence="1">Uncharacterized protein</fullName>
    </submittedName>
</protein>
<reference evidence="2" key="1">
    <citation type="journal article" date="2023" name="Nat. Plants">
        <title>Single-cell RNA sequencing provides a high-resolution roadmap for understanding the multicellular compartmentation of specialized metabolism.</title>
        <authorList>
            <person name="Sun S."/>
            <person name="Shen X."/>
            <person name="Li Y."/>
            <person name="Li Y."/>
            <person name="Wang S."/>
            <person name="Li R."/>
            <person name="Zhang H."/>
            <person name="Shen G."/>
            <person name="Guo B."/>
            <person name="Wei J."/>
            <person name="Xu J."/>
            <person name="St-Pierre B."/>
            <person name="Chen S."/>
            <person name="Sun C."/>
        </authorList>
    </citation>
    <scope>NUCLEOTIDE SEQUENCE [LARGE SCALE GENOMIC DNA]</scope>
</reference>
<gene>
    <name evidence="1" type="ORF">M9H77_31084</name>
</gene>
<dbReference type="Proteomes" id="UP001060085">
    <property type="component" value="Linkage Group LG07"/>
</dbReference>
<dbReference type="EMBL" id="CM044707">
    <property type="protein sequence ID" value="KAI5653897.1"/>
    <property type="molecule type" value="Genomic_DNA"/>
</dbReference>
<keyword evidence="2" id="KW-1185">Reference proteome</keyword>
<evidence type="ECO:0000313" key="1">
    <source>
        <dbReference type="EMBL" id="KAI5653897.1"/>
    </source>
</evidence>
<comment type="caution">
    <text evidence="1">The sequence shown here is derived from an EMBL/GenBank/DDBJ whole genome shotgun (WGS) entry which is preliminary data.</text>
</comment>